<reference evidence="1" key="1">
    <citation type="submission" date="2021-06" db="EMBL/GenBank/DDBJ databases">
        <authorList>
            <person name="Kallberg Y."/>
            <person name="Tangrot J."/>
            <person name="Rosling A."/>
        </authorList>
    </citation>
    <scope>NUCLEOTIDE SEQUENCE</scope>
    <source>
        <strain evidence="1">IL203A</strain>
    </source>
</reference>
<feature type="non-terminal residue" evidence="1">
    <location>
        <position position="1"/>
    </location>
</feature>
<sequence length="41" mass="4749">SNKAENLFDRGQVKREDSENITHFTNAITEFLLQIEIQNGK</sequence>
<accession>A0ACA9PWQ3</accession>
<comment type="caution">
    <text evidence="1">The sequence shown here is derived from an EMBL/GenBank/DDBJ whole genome shotgun (WGS) entry which is preliminary data.</text>
</comment>
<gene>
    <name evidence="1" type="ORF">DHETER_LOCUS13277</name>
</gene>
<proteinExistence type="predicted"/>
<protein>
    <submittedName>
        <fullName evidence="1">4741_t:CDS:1</fullName>
    </submittedName>
</protein>
<dbReference type="EMBL" id="CAJVPU010035702">
    <property type="protein sequence ID" value="CAG8728394.1"/>
    <property type="molecule type" value="Genomic_DNA"/>
</dbReference>
<name>A0ACA9PWQ3_9GLOM</name>
<evidence type="ECO:0000313" key="2">
    <source>
        <dbReference type="Proteomes" id="UP000789702"/>
    </source>
</evidence>
<evidence type="ECO:0000313" key="1">
    <source>
        <dbReference type="EMBL" id="CAG8728394.1"/>
    </source>
</evidence>
<organism evidence="1 2">
    <name type="scientific">Dentiscutata heterogama</name>
    <dbReference type="NCBI Taxonomy" id="1316150"/>
    <lineage>
        <taxon>Eukaryota</taxon>
        <taxon>Fungi</taxon>
        <taxon>Fungi incertae sedis</taxon>
        <taxon>Mucoromycota</taxon>
        <taxon>Glomeromycotina</taxon>
        <taxon>Glomeromycetes</taxon>
        <taxon>Diversisporales</taxon>
        <taxon>Gigasporaceae</taxon>
        <taxon>Dentiscutata</taxon>
    </lineage>
</organism>
<keyword evidence="2" id="KW-1185">Reference proteome</keyword>
<dbReference type="Proteomes" id="UP000789702">
    <property type="component" value="Unassembled WGS sequence"/>
</dbReference>